<gene>
    <name evidence="12" type="ORF">M977_01090</name>
</gene>
<evidence type="ECO:0000256" key="9">
    <source>
        <dbReference type="ARBA" id="ARBA00074579"/>
    </source>
</evidence>
<dbReference type="Proteomes" id="UP000078504">
    <property type="component" value="Unassembled WGS sequence"/>
</dbReference>
<feature type="domain" description="MurNAc-LAA" evidence="11">
    <location>
        <begin position="132"/>
        <end position="287"/>
    </location>
</feature>
<dbReference type="EC" id="3.5.1.28" evidence="4"/>
<dbReference type="GO" id="GO:0009253">
    <property type="term" value="P:peptidoglycan catabolic process"/>
    <property type="evidence" value="ECO:0007669"/>
    <property type="project" value="InterPro"/>
</dbReference>
<evidence type="ECO:0000256" key="6">
    <source>
        <dbReference type="ARBA" id="ARBA00022764"/>
    </source>
</evidence>
<dbReference type="SUPFAM" id="SSF53187">
    <property type="entry name" value="Zn-dependent exopeptidases"/>
    <property type="match status" value="1"/>
</dbReference>
<evidence type="ECO:0000259" key="11">
    <source>
        <dbReference type="SMART" id="SM00646"/>
    </source>
</evidence>
<evidence type="ECO:0000313" key="12">
    <source>
        <dbReference type="EMBL" id="OAT22940.1"/>
    </source>
</evidence>
<comment type="similarity">
    <text evidence="3">Belongs to the N-acetylmuramoyl-L-alanine amidase 3 family.</text>
</comment>
<evidence type="ECO:0000256" key="10">
    <source>
        <dbReference type="SAM" id="MobiDB-lite"/>
    </source>
</evidence>
<comment type="subcellular location">
    <subcellularLocation>
        <location evidence="2">Periplasm</location>
    </subcellularLocation>
</comment>
<proteinExistence type="inferred from homology"/>
<dbReference type="InterPro" id="IPR002508">
    <property type="entry name" value="MurNAc-LAA_cat"/>
</dbReference>
<evidence type="ECO:0000256" key="8">
    <source>
        <dbReference type="ARBA" id="ARBA00023316"/>
    </source>
</evidence>
<evidence type="ECO:0000256" key="7">
    <source>
        <dbReference type="ARBA" id="ARBA00022801"/>
    </source>
</evidence>
<dbReference type="Pfam" id="PF01520">
    <property type="entry name" value="Amidase_3"/>
    <property type="match status" value="1"/>
</dbReference>
<keyword evidence="7 12" id="KW-0378">Hydrolase</keyword>
<evidence type="ECO:0000313" key="13">
    <source>
        <dbReference type="Proteomes" id="UP000078504"/>
    </source>
</evidence>
<dbReference type="GO" id="GO:0071555">
    <property type="term" value="P:cell wall organization"/>
    <property type="evidence" value="ECO:0007669"/>
    <property type="project" value="UniProtKB-KW"/>
</dbReference>
<evidence type="ECO:0000256" key="3">
    <source>
        <dbReference type="ARBA" id="ARBA00010860"/>
    </source>
</evidence>
<sequence length="303" mass="32939">MPICNFKDKNISRMSKIKSLTHLTTRRQLLLTGLAALTLTGVNKALASSETKPLKTTTNHSKPSKKSGGRRVVMLDPGHGGIDTGAIGHNGSKEKHVVLAIAKNVRNILKSNGIEAKLTRTSDEFIPLYDRVEIAHKHGADLFMSIHADGFTNPSAAGASVFALSNRGASSAMAKYLSDKENAADDVAGSKVKHKDQYLQQVLFDLVQTDTIKNSLTLGSHILKQIKPVHKLHSRNTEQAAFVVLKSPSIPSVLVETSFITNPGEEKLLGTPAFRQKIANAIASGIISYFNWFDNQKAHSKKR</sequence>
<dbReference type="CDD" id="cd02696">
    <property type="entry name" value="MurNAc-LAA"/>
    <property type="match status" value="1"/>
</dbReference>
<comment type="catalytic activity">
    <reaction evidence="1">
        <text>Hydrolyzes the link between N-acetylmuramoyl residues and L-amino acid residues in certain cell-wall glycopeptides.</text>
        <dbReference type="EC" id="3.5.1.28"/>
    </reaction>
</comment>
<keyword evidence="5" id="KW-0732">Signal</keyword>
<dbReference type="FunFam" id="3.40.630.40:FF:000002">
    <property type="entry name" value="N-acetylmuramoyl-L-alanine amidase AmiA"/>
    <property type="match status" value="1"/>
</dbReference>
<dbReference type="SMART" id="SM00646">
    <property type="entry name" value="Ami_3"/>
    <property type="match status" value="1"/>
</dbReference>
<evidence type="ECO:0000256" key="5">
    <source>
        <dbReference type="ARBA" id="ARBA00022729"/>
    </source>
</evidence>
<dbReference type="PANTHER" id="PTHR30404:SF2">
    <property type="entry name" value="N-ACETYLMURAMOYL-L-ALANINE AMIDASE AMIA"/>
    <property type="match status" value="1"/>
</dbReference>
<dbReference type="PATRIC" id="fig|1354253.4.peg.1111"/>
<dbReference type="PANTHER" id="PTHR30404">
    <property type="entry name" value="N-ACETYLMURAMOYL-L-ALANINE AMIDASE"/>
    <property type="match status" value="1"/>
</dbReference>
<keyword evidence="8" id="KW-0961">Cell wall biogenesis/degradation</keyword>
<comment type="caution">
    <text evidence="12">The sequence shown here is derived from an EMBL/GenBank/DDBJ whole genome shotgun (WGS) entry which is preliminary data.</text>
</comment>
<organism evidence="12 13">
    <name type="scientific">Buttiauxella gaviniae ATCC 51604</name>
    <dbReference type="NCBI Taxonomy" id="1354253"/>
    <lineage>
        <taxon>Bacteria</taxon>
        <taxon>Pseudomonadati</taxon>
        <taxon>Pseudomonadota</taxon>
        <taxon>Gammaproteobacteria</taxon>
        <taxon>Enterobacterales</taxon>
        <taxon>Enterobacteriaceae</taxon>
        <taxon>Buttiauxella</taxon>
    </lineage>
</organism>
<evidence type="ECO:0000256" key="2">
    <source>
        <dbReference type="ARBA" id="ARBA00004418"/>
    </source>
</evidence>
<dbReference type="NCBIfam" id="NF007652">
    <property type="entry name" value="PRK10319.1"/>
    <property type="match status" value="1"/>
</dbReference>
<dbReference type="GO" id="GO:0008745">
    <property type="term" value="F:N-acetylmuramoyl-L-alanine amidase activity"/>
    <property type="evidence" value="ECO:0007669"/>
    <property type="project" value="UniProtKB-EC"/>
</dbReference>
<dbReference type="Gene3D" id="3.40.630.40">
    <property type="entry name" value="Zn-dependent exopeptidases"/>
    <property type="match status" value="1"/>
</dbReference>
<evidence type="ECO:0000256" key="1">
    <source>
        <dbReference type="ARBA" id="ARBA00001561"/>
    </source>
</evidence>
<reference evidence="12 13" key="1">
    <citation type="submission" date="2016-04" db="EMBL/GenBank/DDBJ databases">
        <title>ATOL: Assembling a taxonomically balanced genome-scale reconstruction of the evolutionary history of the Enterobacteriaceae.</title>
        <authorList>
            <person name="Plunkett G.III."/>
            <person name="Neeno-Eckwall E.C."/>
            <person name="Glasner J.D."/>
            <person name="Perna N.T."/>
        </authorList>
    </citation>
    <scope>NUCLEOTIDE SEQUENCE [LARGE SCALE GENOMIC DNA]</scope>
    <source>
        <strain evidence="12 13">ATCC 51604</strain>
    </source>
</reference>
<dbReference type="EMBL" id="LXEP01000008">
    <property type="protein sequence ID" value="OAT22940.1"/>
    <property type="molecule type" value="Genomic_DNA"/>
</dbReference>
<dbReference type="InterPro" id="IPR050695">
    <property type="entry name" value="N-acetylmuramoyl_amidase_3"/>
</dbReference>
<protein>
    <recommendedName>
        <fullName evidence="9">N-acetylmuramoyl-L-alanine amidase AmiA</fullName>
        <ecNumber evidence="4">3.5.1.28</ecNumber>
    </recommendedName>
</protein>
<feature type="compositionally biased region" description="Polar residues" evidence="10">
    <location>
        <begin position="48"/>
        <end position="61"/>
    </location>
</feature>
<feature type="region of interest" description="Disordered" evidence="10">
    <location>
        <begin position="48"/>
        <end position="71"/>
    </location>
</feature>
<dbReference type="AlphaFoldDB" id="A0A1B7I3X8"/>
<dbReference type="GO" id="GO:0030288">
    <property type="term" value="C:outer membrane-bounded periplasmic space"/>
    <property type="evidence" value="ECO:0007669"/>
    <property type="project" value="TreeGrafter"/>
</dbReference>
<evidence type="ECO:0000256" key="4">
    <source>
        <dbReference type="ARBA" id="ARBA00011901"/>
    </source>
</evidence>
<keyword evidence="6" id="KW-0574">Periplasm</keyword>
<name>A0A1B7I3X8_9ENTR</name>
<accession>A0A1B7I3X8</accession>